<dbReference type="PANTHER" id="PTHR12526:SF510">
    <property type="entry name" value="D-INOSITOL 3-PHOSPHATE GLYCOSYLTRANSFERASE"/>
    <property type="match status" value="1"/>
</dbReference>
<gene>
    <name evidence="4" type="ORF">FRUB_01013</name>
</gene>
<dbReference type="InterPro" id="IPR028098">
    <property type="entry name" value="Glyco_trans_4-like_N"/>
</dbReference>
<dbReference type="PANTHER" id="PTHR12526">
    <property type="entry name" value="GLYCOSYLTRANSFERASE"/>
    <property type="match status" value="1"/>
</dbReference>
<keyword evidence="5" id="KW-1185">Reference proteome</keyword>
<accession>A0A225E6C0</accession>
<dbReference type="GO" id="GO:0016757">
    <property type="term" value="F:glycosyltransferase activity"/>
    <property type="evidence" value="ECO:0007669"/>
    <property type="project" value="UniProtKB-KW"/>
</dbReference>
<evidence type="ECO:0000256" key="2">
    <source>
        <dbReference type="ARBA" id="ARBA00022679"/>
    </source>
</evidence>
<sequence>MMAPPQPRAGQAAGSPGRTTPVRVCFLIDNLSRAGTETQLLALIRELDRARVAPALVLLDGEGELSRALEPYDCPVLRLGLKRLLGRGTLSAARRLKAFWREHGTEILQVYFLDSAYFGVPLARWCGVRRVVRVRNNLGYWLTRKHRLLNRGVGRLAHVTLTNSEAGKDALVASEALSPDRVTVIENGVDLERYRGFPAPLAHPGTVRVGCVANLRAVKNIDGLMRAARRVCDCCANVVFEVAGDGDERPNLERLRADLNLGERFVLRGSVADVPGFLKAVDVAVLPSHSEGMSNAVLEYMAAGRGIVVTDVGANTRLIHAGEHGLVVPPGDDEALATAIERLVVDAQLTRRLAAAAQKRATAEYSRSAMRERFEALYTRLATEPV</sequence>
<dbReference type="AlphaFoldDB" id="A0A225E6C0"/>
<protein>
    <submittedName>
        <fullName evidence="4">Glycosyl transferase</fullName>
    </submittedName>
</protein>
<dbReference type="Gene3D" id="3.40.50.2000">
    <property type="entry name" value="Glycogen Phosphorylase B"/>
    <property type="match status" value="2"/>
</dbReference>
<dbReference type="SUPFAM" id="SSF53756">
    <property type="entry name" value="UDP-Glycosyltransferase/glycogen phosphorylase"/>
    <property type="match status" value="1"/>
</dbReference>
<dbReference type="Proteomes" id="UP000214646">
    <property type="component" value="Unassembled WGS sequence"/>
</dbReference>
<dbReference type="EMBL" id="NIDE01000001">
    <property type="protein sequence ID" value="OWK47314.1"/>
    <property type="molecule type" value="Genomic_DNA"/>
</dbReference>
<organism evidence="4 5">
    <name type="scientific">Fimbriiglobus ruber</name>
    <dbReference type="NCBI Taxonomy" id="1908690"/>
    <lineage>
        <taxon>Bacteria</taxon>
        <taxon>Pseudomonadati</taxon>
        <taxon>Planctomycetota</taxon>
        <taxon>Planctomycetia</taxon>
        <taxon>Gemmatales</taxon>
        <taxon>Gemmataceae</taxon>
        <taxon>Fimbriiglobus</taxon>
    </lineage>
</organism>
<dbReference type="Pfam" id="PF13439">
    <property type="entry name" value="Glyco_transf_4"/>
    <property type="match status" value="1"/>
</dbReference>
<reference evidence="5" key="1">
    <citation type="submission" date="2017-06" db="EMBL/GenBank/DDBJ databases">
        <title>Genome analysis of Fimbriiglobus ruber SP5, the first member of the order Planctomycetales with confirmed chitinolytic capability.</title>
        <authorList>
            <person name="Ravin N.V."/>
            <person name="Rakitin A.L."/>
            <person name="Ivanova A.A."/>
            <person name="Beletsky A.V."/>
            <person name="Kulichevskaya I.S."/>
            <person name="Mardanov A.V."/>
            <person name="Dedysh S.N."/>
        </authorList>
    </citation>
    <scope>NUCLEOTIDE SEQUENCE [LARGE SCALE GENOMIC DNA]</scope>
    <source>
        <strain evidence="5">SP5</strain>
    </source>
</reference>
<keyword evidence="2 4" id="KW-0808">Transferase</keyword>
<feature type="domain" description="Glycosyltransferase subfamily 4-like N-terminal" evidence="3">
    <location>
        <begin position="35"/>
        <end position="193"/>
    </location>
</feature>
<evidence type="ECO:0000313" key="5">
    <source>
        <dbReference type="Proteomes" id="UP000214646"/>
    </source>
</evidence>
<comment type="caution">
    <text evidence="4">The sequence shown here is derived from an EMBL/GenBank/DDBJ whole genome shotgun (WGS) entry which is preliminary data.</text>
</comment>
<evidence type="ECO:0000259" key="3">
    <source>
        <dbReference type="Pfam" id="PF13439"/>
    </source>
</evidence>
<proteinExistence type="predicted"/>
<dbReference type="Pfam" id="PF13692">
    <property type="entry name" value="Glyco_trans_1_4"/>
    <property type="match status" value="1"/>
</dbReference>
<evidence type="ECO:0000313" key="4">
    <source>
        <dbReference type="EMBL" id="OWK47314.1"/>
    </source>
</evidence>
<keyword evidence="1" id="KW-0328">Glycosyltransferase</keyword>
<evidence type="ECO:0000256" key="1">
    <source>
        <dbReference type="ARBA" id="ARBA00022676"/>
    </source>
</evidence>
<name>A0A225E6C0_9BACT</name>